<protein>
    <submittedName>
        <fullName evidence="4">Outer membrane beta-barrel protein</fullName>
    </submittedName>
</protein>
<dbReference type="AlphaFoldDB" id="A0A923HCM6"/>
<proteinExistence type="predicted"/>
<feature type="chain" id="PRO_5036973007" evidence="2">
    <location>
        <begin position="27"/>
        <end position="191"/>
    </location>
</feature>
<dbReference type="EMBL" id="JACOFV010000001">
    <property type="protein sequence ID" value="MBC3860560.1"/>
    <property type="molecule type" value="Genomic_DNA"/>
</dbReference>
<evidence type="ECO:0000313" key="4">
    <source>
        <dbReference type="EMBL" id="MBC3860560.1"/>
    </source>
</evidence>
<feature type="signal peptide" evidence="2">
    <location>
        <begin position="1"/>
        <end position="26"/>
    </location>
</feature>
<accession>A0A923HCM6</accession>
<dbReference type="Proteomes" id="UP000634011">
    <property type="component" value="Unassembled WGS sequence"/>
</dbReference>
<gene>
    <name evidence="4" type="ORF">H8K32_00465</name>
</gene>
<evidence type="ECO:0000259" key="3">
    <source>
        <dbReference type="Pfam" id="PF01389"/>
    </source>
</evidence>
<reference evidence="4" key="1">
    <citation type="submission" date="2020-08" db="EMBL/GenBank/DDBJ databases">
        <title>Novel species isolated from subtropical streams in China.</title>
        <authorList>
            <person name="Lu H."/>
        </authorList>
    </citation>
    <scope>NUCLEOTIDE SEQUENCE</scope>
    <source>
        <strain evidence="4">KACC 12607</strain>
    </source>
</reference>
<name>A0A923HCM6_9BURK</name>
<dbReference type="SUPFAM" id="SSF56925">
    <property type="entry name" value="OMPA-like"/>
    <property type="match status" value="1"/>
</dbReference>
<sequence length="191" mass="20128">MFNTKTMSAVVALVAFTFSANSMAQAYVGGTVGQARWETSCSQASFCDTYDTSFSVLGGYHFNANWGTEASYTSLGTIHASSYTATGPAAASIKAKGFDLSGVYRHQIMEKVEGFAKVGIAFTKAETNGYAGGWPINGSLNSTKPVFGFGATYAITPRMALRAEISSRKVDMTTTTSTTANNFSVGLQAGF</sequence>
<evidence type="ECO:0000313" key="5">
    <source>
        <dbReference type="Proteomes" id="UP000634011"/>
    </source>
</evidence>
<dbReference type="GO" id="GO:0009279">
    <property type="term" value="C:cell outer membrane"/>
    <property type="evidence" value="ECO:0007669"/>
    <property type="project" value="UniProtKB-SubCell"/>
</dbReference>
<keyword evidence="2" id="KW-0732">Signal</keyword>
<dbReference type="Gene3D" id="2.40.160.20">
    <property type="match status" value="1"/>
</dbReference>
<keyword evidence="5" id="KW-1185">Reference proteome</keyword>
<comment type="subcellular location">
    <subcellularLocation>
        <location evidence="1">Cell outer membrane</location>
    </subcellularLocation>
</comment>
<comment type="caution">
    <text evidence="4">The sequence shown here is derived from an EMBL/GenBank/DDBJ whole genome shotgun (WGS) entry which is preliminary data.</text>
</comment>
<dbReference type="RefSeq" id="WP_186910505.1">
    <property type="nucleotide sequence ID" value="NZ_JACOFV010000001.1"/>
</dbReference>
<evidence type="ECO:0000256" key="1">
    <source>
        <dbReference type="ARBA" id="ARBA00004442"/>
    </source>
</evidence>
<dbReference type="InterPro" id="IPR011250">
    <property type="entry name" value="OMP/PagP_B-barrel"/>
</dbReference>
<organism evidence="4 5">
    <name type="scientific">Undibacterium jejuense</name>
    <dbReference type="NCBI Taxonomy" id="1344949"/>
    <lineage>
        <taxon>Bacteria</taxon>
        <taxon>Pseudomonadati</taxon>
        <taxon>Pseudomonadota</taxon>
        <taxon>Betaproteobacteria</taxon>
        <taxon>Burkholderiales</taxon>
        <taxon>Oxalobacteraceae</taxon>
        <taxon>Undibacterium</taxon>
    </lineage>
</organism>
<dbReference type="InterPro" id="IPR000498">
    <property type="entry name" value="OmpA-like_TM_dom"/>
</dbReference>
<dbReference type="Pfam" id="PF01389">
    <property type="entry name" value="OmpA_membrane"/>
    <property type="match status" value="1"/>
</dbReference>
<feature type="domain" description="Outer membrane protein OmpA-like transmembrane" evidence="3">
    <location>
        <begin position="24"/>
        <end position="164"/>
    </location>
</feature>
<evidence type="ECO:0000256" key="2">
    <source>
        <dbReference type="SAM" id="SignalP"/>
    </source>
</evidence>